<sequence length="55" mass="6451">MKLYIYPIVSIVMLIASRLISHYVPYEAWSIALYVLGFIPLGIYAWKCDKQTNKR</sequence>
<keyword evidence="1" id="KW-1133">Transmembrane helix</keyword>
<evidence type="ECO:0000256" key="1">
    <source>
        <dbReference type="SAM" id="Phobius"/>
    </source>
</evidence>
<reference evidence="2" key="2">
    <citation type="submission" date="2021-04" db="EMBL/GenBank/DDBJ databases">
        <authorList>
            <person name="Gilroy R."/>
        </authorList>
    </citation>
    <scope>NUCLEOTIDE SEQUENCE</scope>
    <source>
        <strain evidence="2">B3-3758</strain>
    </source>
</reference>
<accession>A0A9E2KG25</accession>
<evidence type="ECO:0000313" key="2">
    <source>
        <dbReference type="EMBL" id="MBU3813506.1"/>
    </source>
</evidence>
<gene>
    <name evidence="2" type="ORF">H9791_03220</name>
</gene>
<feature type="transmembrane region" description="Helical" evidence="1">
    <location>
        <begin position="29"/>
        <end position="46"/>
    </location>
</feature>
<keyword evidence="1" id="KW-0472">Membrane</keyword>
<dbReference type="EMBL" id="JAHLFO010000040">
    <property type="protein sequence ID" value="MBU3813506.1"/>
    <property type="molecule type" value="Genomic_DNA"/>
</dbReference>
<protein>
    <submittedName>
        <fullName evidence="2">Uncharacterized protein</fullName>
    </submittedName>
</protein>
<keyword evidence="1" id="KW-0812">Transmembrane</keyword>
<proteinExistence type="predicted"/>
<feature type="transmembrane region" description="Helical" evidence="1">
    <location>
        <begin position="5"/>
        <end position="23"/>
    </location>
</feature>
<name>A0A9E2KG25_9BACE</name>
<dbReference type="Proteomes" id="UP000824236">
    <property type="component" value="Unassembled WGS sequence"/>
</dbReference>
<evidence type="ECO:0000313" key="3">
    <source>
        <dbReference type="Proteomes" id="UP000824236"/>
    </source>
</evidence>
<dbReference type="AlphaFoldDB" id="A0A9E2KG25"/>
<reference evidence="2" key="1">
    <citation type="journal article" date="2021" name="PeerJ">
        <title>Extensive microbial diversity within the chicken gut microbiome revealed by metagenomics and culture.</title>
        <authorList>
            <person name="Gilroy R."/>
            <person name="Ravi A."/>
            <person name="Getino M."/>
            <person name="Pursley I."/>
            <person name="Horton D.L."/>
            <person name="Alikhan N.F."/>
            <person name="Baker D."/>
            <person name="Gharbi K."/>
            <person name="Hall N."/>
            <person name="Watson M."/>
            <person name="Adriaenssens E.M."/>
            <person name="Foster-Nyarko E."/>
            <person name="Jarju S."/>
            <person name="Secka A."/>
            <person name="Antonio M."/>
            <person name="Oren A."/>
            <person name="Chaudhuri R.R."/>
            <person name="La Ragione R."/>
            <person name="Hildebrand F."/>
            <person name="Pallen M.J."/>
        </authorList>
    </citation>
    <scope>NUCLEOTIDE SEQUENCE</scope>
    <source>
        <strain evidence="2">B3-3758</strain>
    </source>
</reference>
<organism evidence="2 3">
    <name type="scientific">Candidatus Bacteroides intestinipullorum</name>
    <dbReference type="NCBI Taxonomy" id="2838471"/>
    <lineage>
        <taxon>Bacteria</taxon>
        <taxon>Pseudomonadati</taxon>
        <taxon>Bacteroidota</taxon>
        <taxon>Bacteroidia</taxon>
        <taxon>Bacteroidales</taxon>
        <taxon>Bacteroidaceae</taxon>
        <taxon>Bacteroides</taxon>
    </lineage>
</organism>
<comment type="caution">
    <text evidence="2">The sequence shown here is derived from an EMBL/GenBank/DDBJ whole genome shotgun (WGS) entry which is preliminary data.</text>
</comment>